<keyword evidence="3" id="KW-1185">Reference proteome</keyword>
<evidence type="ECO:0000313" key="2">
    <source>
        <dbReference type="EMBL" id="KRR04296.1"/>
    </source>
</evidence>
<evidence type="ECO:0000313" key="3">
    <source>
        <dbReference type="Proteomes" id="UP000050863"/>
    </source>
</evidence>
<proteinExistence type="predicted"/>
<keyword evidence="1" id="KW-1133">Transmembrane helix</keyword>
<accession>A0A0R3L8N5</accession>
<dbReference type="AlphaFoldDB" id="A0A0R3L8N5"/>
<reference evidence="2 3" key="1">
    <citation type="submission" date="2014-03" db="EMBL/GenBank/DDBJ databases">
        <title>Bradyrhizobium valentinum sp. nov., isolated from effective nodules of Lupinus mariae-josephae, a lupine endemic of basic-lime soils in Eastern Spain.</title>
        <authorList>
            <person name="Duran D."/>
            <person name="Rey L."/>
            <person name="Navarro A."/>
            <person name="Busquets A."/>
            <person name="Imperial J."/>
            <person name="Ruiz-Argueso T."/>
        </authorList>
    </citation>
    <scope>NUCLEOTIDE SEQUENCE [LARGE SCALE GENOMIC DNA]</scope>
    <source>
        <strain evidence="2 3">PAC68</strain>
    </source>
</reference>
<organism evidence="2 3">
    <name type="scientific">Bradyrhizobium jicamae</name>
    <dbReference type="NCBI Taxonomy" id="280332"/>
    <lineage>
        <taxon>Bacteria</taxon>
        <taxon>Pseudomonadati</taxon>
        <taxon>Pseudomonadota</taxon>
        <taxon>Alphaproteobacteria</taxon>
        <taxon>Hyphomicrobiales</taxon>
        <taxon>Nitrobacteraceae</taxon>
        <taxon>Bradyrhizobium</taxon>
    </lineage>
</organism>
<protein>
    <submittedName>
        <fullName evidence="2">Uncharacterized protein</fullName>
    </submittedName>
</protein>
<keyword evidence="1" id="KW-0472">Membrane</keyword>
<feature type="transmembrane region" description="Helical" evidence="1">
    <location>
        <begin position="65"/>
        <end position="85"/>
    </location>
</feature>
<dbReference type="Proteomes" id="UP000050863">
    <property type="component" value="Unassembled WGS sequence"/>
</dbReference>
<dbReference type="OrthoDB" id="8233007at2"/>
<dbReference type="EMBL" id="LLXZ01000133">
    <property type="protein sequence ID" value="KRR04296.1"/>
    <property type="molecule type" value="Genomic_DNA"/>
</dbReference>
<evidence type="ECO:0000256" key="1">
    <source>
        <dbReference type="SAM" id="Phobius"/>
    </source>
</evidence>
<gene>
    <name evidence="2" type="ORF">CQ12_37425</name>
</gene>
<name>A0A0R3L8N5_9BRAD</name>
<sequence>MAQVRARWLSFYAERVEPVSREIFSHVEKMIIGTLIVSAGAHVSSNEPAIVLFGYLRHGLIGRGVMLFGVILLFLNFVDGLYKLARLNWHIAYQIVMTIVYVSLSVRLIQLILAFRGGE</sequence>
<dbReference type="RefSeq" id="WP_057837395.1">
    <property type="nucleotide sequence ID" value="NZ_LLXZ01000133.1"/>
</dbReference>
<feature type="transmembrane region" description="Helical" evidence="1">
    <location>
        <begin position="91"/>
        <end position="115"/>
    </location>
</feature>
<keyword evidence="1" id="KW-0812">Transmembrane</keyword>
<comment type="caution">
    <text evidence="2">The sequence shown here is derived from an EMBL/GenBank/DDBJ whole genome shotgun (WGS) entry which is preliminary data.</text>
</comment>